<evidence type="ECO:0000313" key="1">
    <source>
        <dbReference type="EMBL" id="DAE17439.1"/>
    </source>
</evidence>
<accession>A0A8S5QDV4</accession>
<sequence length="380" mass="42297">MISKQRKLSINYRPLQISGDIEVVGSVPDMQVYQADKAEYTPDYTLTPLTIFPRCNATDPDAVAKVGNVNASLTNMKWYQRVGDVRTLITSSNANYVITESGSEKGKIQMKMNVSTINSVTLEFYAEYVDSKRTGQTHVFQYSRLIRAVDGTEAQPKLMIDSPSGLDWNPCRDIAQQTITAKLMVGNLDVTATNKCKFFWYRILPNGVLDQIIDGNGDYDFDFVSLNKNVLVIDRDYIGNDQAYVCKASYRANGNPDSTPDDKIDYVSTTIRRRIPTIEIDWEGVPQQVADGTTVIFPKAIIRDTLGNVPNPSACFRCKWYSKVGAGSYTLVAEGFSPSIPFKDGMMLKLDVEDRGANRLLVSGDKYIVDSSGRFIVAKG</sequence>
<protein>
    <submittedName>
        <fullName evidence="1">Uncharacterized protein</fullName>
    </submittedName>
</protein>
<name>A0A8S5QDV4_9VIRU</name>
<dbReference type="EMBL" id="BK015640">
    <property type="protein sequence ID" value="DAE17439.1"/>
    <property type="molecule type" value="Genomic_DNA"/>
</dbReference>
<reference evidence="1" key="1">
    <citation type="journal article" date="2021" name="Proc. Natl. Acad. Sci. U.S.A.">
        <title>A Catalog of Tens of Thousands of Viruses from Human Metagenomes Reveals Hidden Associations with Chronic Diseases.</title>
        <authorList>
            <person name="Tisza M.J."/>
            <person name="Buck C.B."/>
        </authorList>
    </citation>
    <scope>NUCLEOTIDE SEQUENCE</scope>
    <source>
        <strain evidence="1">CtSLR2</strain>
    </source>
</reference>
<organism evidence="1">
    <name type="scientific">Phage sp. ctSLR2</name>
    <dbReference type="NCBI Taxonomy" id="2825796"/>
    <lineage>
        <taxon>Viruses</taxon>
    </lineage>
</organism>
<proteinExistence type="predicted"/>